<comment type="caution">
    <text evidence="1">The sequence shown here is derived from an EMBL/GenBank/DDBJ whole genome shotgun (WGS) entry which is preliminary data.</text>
</comment>
<protein>
    <submittedName>
        <fullName evidence="1">Reverse transcriptase</fullName>
    </submittedName>
</protein>
<gene>
    <name evidence="1" type="ORF">PHMEG_00013813</name>
</gene>
<sequence>METYRARTRPKSSPWVTFHCCRDPSKGTPNLFTGYLIAKTGSSQETQTVAENYEKCVFRQFGASEVIRHAREPGFMVDFFRSFGRIVTIKQRAMMAYRTRGN</sequence>
<reference evidence="2" key="1">
    <citation type="submission" date="2017-03" db="EMBL/GenBank/DDBJ databases">
        <title>Phytopthora megakarya and P. palmivora, two closely related causual agents of cacao black pod achieved similar genome size and gene model numbers by different mechanisms.</title>
        <authorList>
            <person name="Ali S."/>
            <person name="Shao J."/>
            <person name="Larry D.J."/>
            <person name="Kronmiller B."/>
            <person name="Shen D."/>
            <person name="Strem M.D."/>
            <person name="Melnick R.L."/>
            <person name="Guiltinan M.J."/>
            <person name="Tyler B.M."/>
            <person name="Meinhardt L.W."/>
            <person name="Bailey B.A."/>
        </authorList>
    </citation>
    <scope>NUCLEOTIDE SEQUENCE [LARGE SCALE GENOMIC DNA]</scope>
    <source>
        <strain evidence="2">zdho120</strain>
    </source>
</reference>
<organism evidence="1 2">
    <name type="scientific">Phytophthora megakarya</name>
    <dbReference type="NCBI Taxonomy" id="4795"/>
    <lineage>
        <taxon>Eukaryota</taxon>
        <taxon>Sar</taxon>
        <taxon>Stramenopiles</taxon>
        <taxon>Oomycota</taxon>
        <taxon>Peronosporomycetes</taxon>
        <taxon>Peronosporales</taxon>
        <taxon>Peronosporaceae</taxon>
        <taxon>Phytophthora</taxon>
    </lineage>
</organism>
<keyword evidence="1" id="KW-0808">Transferase</keyword>
<accession>A0A225W5T9</accession>
<dbReference type="AlphaFoldDB" id="A0A225W5T9"/>
<dbReference type="GO" id="GO:0003964">
    <property type="term" value="F:RNA-directed DNA polymerase activity"/>
    <property type="evidence" value="ECO:0007669"/>
    <property type="project" value="UniProtKB-KW"/>
</dbReference>
<dbReference type="EMBL" id="NBNE01001714">
    <property type="protein sequence ID" value="OWZ12942.1"/>
    <property type="molecule type" value="Genomic_DNA"/>
</dbReference>
<keyword evidence="1" id="KW-0695">RNA-directed DNA polymerase</keyword>
<keyword evidence="2" id="KW-1185">Reference proteome</keyword>
<dbReference type="Proteomes" id="UP000198211">
    <property type="component" value="Unassembled WGS sequence"/>
</dbReference>
<name>A0A225W5T9_9STRA</name>
<keyword evidence="1" id="KW-0548">Nucleotidyltransferase</keyword>
<evidence type="ECO:0000313" key="2">
    <source>
        <dbReference type="Proteomes" id="UP000198211"/>
    </source>
</evidence>
<evidence type="ECO:0000313" key="1">
    <source>
        <dbReference type="EMBL" id="OWZ12942.1"/>
    </source>
</evidence>
<proteinExistence type="predicted"/>